<accession>A0A7V2T1E1</accession>
<organism evidence="1">
    <name type="scientific">Leucothrix mucor</name>
    <dbReference type="NCBI Taxonomy" id="45248"/>
    <lineage>
        <taxon>Bacteria</taxon>
        <taxon>Pseudomonadati</taxon>
        <taxon>Pseudomonadota</taxon>
        <taxon>Gammaproteobacteria</taxon>
        <taxon>Thiotrichales</taxon>
        <taxon>Thiotrichaceae</taxon>
        <taxon>Leucothrix</taxon>
    </lineage>
</organism>
<proteinExistence type="predicted"/>
<protein>
    <submittedName>
        <fullName evidence="1">DUF1501 domain-containing protein</fullName>
    </submittedName>
</protein>
<dbReference type="PROSITE" id="PS51318">
    <property type="entry name" value="TAT"/>
    <property type="match status" value="1"/>
</dbReference>
<sequence length="390" mass="43205">MMDRRDFIKYSSLITAAGILPEWAFAAGKPQRQNKILILVELKGGNDGFNTLVPHHDPLYKEYRGKIALLPRQTIPLRNAGGRALAPSLKAIAPLWNDHQMAWIEGVGYPNSVLSHFRSIDIWDTASNANEVLNDGWLSKLLPNYKKGLHGIAINPGQVDLGPLEGTNINSVTMQNPLTFLSQARYVKDIKTSRQTAALAHITNKQHQLHDVSKQINKSIGKRGAALNVMRRVRGEVGHSLESVAEMIVNGVDSPVYKVTQGGFDTHADQLGAHNNALFQLSEGLAAFVAAMKRYKMWDNVLIVTYSEFGRRAKVNKSAGTDHGTASAHMVLGGKVRGGRIYGKHPDLSKLDENGNVHYTTDFRSLYATIGRRWLRQSTPWNKFGTIPFI</sequence>
<dbReference type="InterPro" id="IPR010869">
    <property type="entry name" value="DUF1501"/>
</dbReference>
<dbReference type="Pfam" id="PF07394">
    <property type="entry name" value="DUF1501"/>
    <property type="match status" value="1"/>
</dbReference>
<dbReference type="AlphaFoldDB" id="A0A7V2T1E1"/>
<dbReference type="Proteomes" id="UP000885750">
    <property type="component" value="Unassembled WGS sequence"/>
</dbReference>
<gene>
    <name evidence="1" type="ORF">ENJ51_08505</name>
</gene>
<evidence type="ECO:0000313" key="1">
    <source>
        <dbReference type="EMBL" id="HFC92837.1"/>
    </source>
</evidence>
<reference evidence="1" key="1">
    <citation type="journal article" date="2020" name="mSystems">
        <title>Genome- and Community-Level Interaction Insights into Carbon Utilization and Element Cycling Functions of Hydrothermarchaeota in Hydrothermal Sediment.</title>
        <authorList>
            <person name="Zhou Z."/>
            <person name="Liu Y."/>
            <person name="Xu W."/>
            <person name="Pan J."/>
            <person name="Luo Z.H."/>
            <person name="Li M."/>
        </authorList>
    </citation>
    <scope>NUCLEOTIDE SEQUENCE [LARGE SCALE GENOMIC DNA]</scope>
    <source>
        <strain evidence="1">HyVt-493</strain>
    </source>
</reference>
<dbReference type="EMBL" id="DRMS01000320">
    <property type="protein sequence ID" value="HFC92837.1"/>
    <property type="molecule type" value="Genomic_DNA"/>
</dbReference>
<comment type="caution">
    <text evidence="1">The sequence shown here is derived from an EMBL/GenBank/DDBJ whole genome shotgun (WGS) entry which is preliminary data.</text>
</comment>
<dbReference type="PANTHER" id="PTHR43737:SF1">
    <property type="entry name" value="DUF1501 DOMAIN-CONTAINING PROTEIN"/>
    <property type="match status" value="1"/>
</dbReference>
<name>A0A7V2T1E1_LEUMU</name>
<dbReference type="InterPro" id="IPR006311">
    <property type="entry name" value="TAT_signal"/>
</dbReference>
<dbReference type="PANTHER" id="PTHR43737">
    <property type="entry name" value="BLL7424 PROTEIN"/>
    <property type="match status" value="1"/>
</dbReference>